<dbReference type="STRING" id="582692.SAMN05720606_12520"/>
<keyword evidence="2" id="KW-1133">Transmembrane helix</keyword>
<dbReference type="Gene3D" id="2.20.230.10">
    <property type="entry name" value="Resuscitation-promoting factor rpfb"/>
    <property type="match status" value="1"/>
</dbReference>
<sequence length="394" mass="42739">MGIFQPEETHESRSSSKSFALRWKHENLRQMALIAIFSIALAIMILLVVYGQAGKQVSLVIDGKAQVVETRTGMLQEMLEEQSITVSPHDKVSMPMNGAITDGDRIVIERAVPVKITADGDTKTLYTTDSSVQGVIQQSGIQVEDHDKVYPALGTAIKADMKIRVVRVTKHTVDVKQPIAYKVVKTADPSLFQGDNRVVVKGKEGTIVQHIEKVFQDGELVSKKVVGKTVATNRVDKVIAVGTKAKPVVKEPEVQLVSAKTSTTKKAVTTNSKKTSASGSKVITVSGNSFKYSKVLKNVSMTAYSSEEPGIGTKTASGTRVTEGRTIAVDPKVIPIGWWVYIEGLGFRRAEDTGGAIKGNKIDVYYDSVKHALNFGRKKGKTVYVIGPVKPEAN</sequence>
<dbReference type="InterPro" id="IPR051933">
    <property type="entry name" value="Resuscitation_pf_RpfB"/>
</dbReference>
<accession>A0A1G5LFY7</accession>
<keyword evidence="1" id="KW-0732">Signal</keyword>
<dbReference type="GO" id="GO:0019867">
    <property type="term" value="C:outer membrane"/>
    <property type="evidence" value="ECO:0007669"/>
    <property type="project" value="InterPro"/>
</dbReference>
<dbReference type="PANTHER" id="PTHR39160">
    <property type="entry name" value="CELL WALL-BINDING PROTEIN YOCH"/>
    <property type="match status" value="1"/>
</dbReference>
<dbReference type="AlphaFoldDB" id="A0A1G5LFY7"/>
<dbReference type="Gene3D" id="2.40.40.10">
    <property type="entry name" value="RlpA-like domain"/>
    <property type="match status" value="1"/>
</dbReference>
<dbReference type="InterPro" id="IPR011098">
    <property type="entry name" value="G5_dom"/>
</dbReference>
<dbReference type="CDD" id="cd14667">
    <property type="entry name" value="3D_containing_proteins"/>
    <property type="match status" value="1"/>
</dbReference>
<gene>
    <name evidence="4" type="ORF">SAMN05720606_12520</name>
</gene>
<dbReference type="SMART" id="SM01208">
    <property type="entry name" value="G5"/>
    <property type="match status" value="1"/>
</dbReference>
<dbReference type="InterPro" id="IPR059180">
    <property type="entry name" value="3D_YorM"/>
</dbReference>
<keyword evidence="2" id="KW-0812">Transmembrane</keyword>
<dbReference type="InterPro" id="IPR036908">
    <property type="entry name" value="RlpA-like_sf"/>
</dbReference>
<evidence type="ECO:0000313" key="5">
    <source>
        <dbReference type="Proteomes" id="UP000198538"/>
    </source>
</evidence>
<keyword evidence="5" id="KW-1185">Reference proteome</keyword>
<dbReference type="Pfam" id="PF03990">
    <property type="entry name" value="DUF348"/>
    <property type="match status" value="2"/>
</dbReference>
<dbReference type="GO" id="GO:0009254">
    <property type="term" value="P:peptidoglycan turnover"/>
    <property type="evidence" value="ECO:0007669"/>
    <property type="project" value="InterPro"/>
</dbReference>
<dbReference type="EMBL" id="FMVM01000025">
    <property type="protein sequence ID" value="SCZ11381.1"/>
    <property type="molecule type" value="Genomic_DNA"/>
</dbReference>
<evidence type="ECO:0000313" key="4">
    <source>
        <dbReference type="EMBL" id="SCZ11381.1"/>
    </source>
</evidence>
<organism evidence="4 5">
    <name type="scientific">Paenibacillus polysaccharolyticus</name>
    <dbReference type="NCBI Taxonomy" id="582692"/>
    <lineage>
        <taxon>Bacteria</taxon>
        <taxon>Bacillati</taxon>
        <taxon>Bacillota</taxon>
        <taxon>Bacilli</taxon>
        <taxon>Bacillales</taxon>
        <taxon>Paenibacillaceae</taxon>
        <taxon>Paenibacillus</taxon>
    </lineage>
</organism>
<proteinExistence type="predicted"/>
<feature type="domain" description="G5" evidence="3">
    <location>
        <begin position="165"/>
        <end position="245"/>
    </location>
</feature>
<keyword evidence="2" id="KW-0472">Membrane</keyword>
<dbReference type="PANTHER" id="PTHR39160:SF4">
    <property type="entry name" value="RESUSCITATION-PROMOTING FACTOR RPFB"/>
    <property type="match status" value="1"/>
</dbReference>
<feature type="transmembrane region" description="Helical" evidence="2">
    <location>
        <begin position="31"/>
        <end position="51"/>
    </location>
</feature>
<evidence type="ECO:0000259" key="3">
    <source>
        <dbReference type="PROSITE" id="PS51109"/>
    </source>
</evidence>
<dbReference type="RefSeq" id="WP_090924601.1">
    <property type="nucleotide sequence ID" value="NZ_FMVM01000025.1"/>
</dbReference>
<reference evidence="5" key="1">
    <citation type="submission" date="2016-10" db="EMBL/GenBank/DDBJ databases">
        <authorList>
            <person name="Varghese N."/>
            <person name="Submissions S."/>
        </authorList>
    </citation>
    <scope>NUCLEOTIDE SEQUENCE [LARGE SCALE GENOMIC DNA]</scope>
    <source>
        <strain evidence="5">BL9</strain>
    </source>
</reference>
<name>A0A1G5LFY7_9BACL</name>
<evidence type="ECO:0000256" key="1">
    <source>
        <dbReference type="ARBA" id="ARBA00022729"/>
    </source>
</evidence>
<dbReference type="InterPro" id="IPR010611">
    <property type="entry name" value="3D_dom"/>
</dbReference>
<dbReference type="PROSITE" id="PS51109">
    <property type="entry name" value="G5"/>
    <property type="match status" value="1"/>
</dbReference>
<dbReference type="InterPro" id="IPR007137">
    <property type="entry name" value="DUF348"/>
</dbReference>
<dbReference type="Pfam" id="PF07501">
    <property type="entry name" value="G5"/>
    <property type="match status" value="1"/>
</dbReference>
<dbReference type="GO" id="GO:0004553">
    <property type="term" value="F:hydrolase activity, hydrolyzing O-glycosyl compounds"/>
    <property type="evidence" value="ECO:0007669"/>
    <property type="project" value="InterPro"/>
</dbReference>
<dbReference type="SUPFAM" id="SSF50685">
    <property type="entry name" value="Barwin-like endoglucanases"/>
    <property type="match status" value="1"/>
</dbReference>
<evidence type="ECO:0000256" key="2">
    <source>
        <dbReference type="SAM" id="Phobius"/>
    </source>
</evidence>
<dbReference type="Proteomes" id="UP000198538">
    <property type="component" value="Unassembled WGS sequence"/>
</dbReference>
<protein>
    <recommendedName>
        <fullName evidence="3">G5 domain-containing protein</fullName>
    </recommendedName>
</protein>
<dbReference type="Pfam" id="PF06725">
    <property type="entry name" value="3D"/>
    <property type="match status" value="1"/>
</dbReference>